<dbReference type="Proteomes" id="UP000636709">
    <property type="component" value="Unassembled WGS sequence"/>
</dbReference>
<comment type="caution">
    <text evidence="2">The sequence shown here is derived from an EMBL/GenBank/DDBJ whole genome shotgun (WGS) entry which is preliminary data.</text>
</comment>
<dbReference type="EMBL" id="JACEFO010002015">
    <property type="protein sequence ID" value="KAF8689524.1"/>
    <property type="molecule type" value="Genomic_DNA"/>
</dbReference>
<dbReference type="AlphaFoldDB" id="A0A835BHE5"/>
<evidence type="ECO:0000313" key="3">
    <source>
        <dbReference type="Proteomes" id="UP000636709"/>
    </source>
</evidence>
<keyword evidence="3" id="KW-1185">Reference proteome</keyword>
<organism evidence="2 3">
    <name type="scientific">Digitaria exilis</name>
    <dbReference type="NCBI Taxonomy" id="1010633"/>
    <lineage>
        <taxon>Eukaryota</taxon>
        <taxon>Viridiplantae</taxon>
        <taxon>Streptophyta</taxon>
        <taxon>Embryophyta</taxon>
        <taxon>Tracheophyta</taxon>
        <taxon>Spermatophyta</taxon>
        <taxon>Magnoliopsida</taxon>
        <taxon>Liliopsida</taxon>
        <taxon>Poales</taxon>
        <taxon>Poaceae</taxon>
        <taxon>PACMAD clade</taxon>
        <taxon>Panicoideae</taxon>
        <taxon>Panicodae</taxon>
        <taxon>Paniceae</taxon>
        <taxon>Anthephorinae</taxon>
        <taxon>Digitaria</taxon>
    </lineage>
</organism>
<gene>
    <name evidence="2" type="ORF">HU200_041853</name>
</gene>
<reference evidence="2" key="1">
    <citation type="submission" date="2020-07" db="EMBL/GenBank/DDBJ databases">
        <title>Genome sequence and genetic diversity analysis of an under-domesticated orphan crop, white fonio (Digitaria exilis).</title>
        <authorList>
            <person name="Bennetzen J.L."/>
            <person name="Chen S."/>
            <person name="Ma X."/>
            <person name="Wang X."/>
            <person name="Yssel A.E.J."/>
            <person name="Chaluvadi S.R."/>
            <person name="Johnson M."/>
            <person name="Gangashetty P."/>
            <person name="Hamidou F."/>
            <person name="Sanogo M.D."/>
            <person name="Zwaenepoel A."/>
            <person name="Wallace J."/>
            <person name="Van De Peer Y."/>
            <person name="Van Deynze A."/>
        </authorList>
    </citation>
    <scope>NUCLEOTIDE SEQUENCE</scope>
    <source>
        <tissue evidence="2">Leaves</tissue>
    </source>
</reference>
<evidence type="ECO:0000313" key="2">
    <source>
        <dbReference type="EMBL" id="KAF8689524.1"/>
    </source>
</evidence>
<name>A0A835BHE5_9POAL</name>
<accession>A0A835BHE5</accession>
<protein>
    <submittedName>
        <fullName evidence="2">Uncharacterized protein</fullName>
    </submittedName>
</protein>
<feature type="region of interest" description="Disordered" evidence="1">
    <location>
        <begin position="157"/>
        <end position="176"/>
    </location>
</feature>
<dbReference type="OrthoDB" id="10662919at2759"/>
<evidence type="ECO:0000256" key="1">
    <source>
        <dbReference type="SAM" id="MobiDB-lite"/>
    </source>
</evidence>
<sequence>MRGVMNAISLLGSSTWSATSRQTRHRRDTSENTLLRATLGCIVSVSPATGGGEAEHQARGGAGEAAIEEEQLHALLRDLDALKQHPDDLASIDRLPPSHRAAPWISAVYLSISPSRMRERVVAMMSPAAGAASRSKIKVRSDADFHLRVRRTTNWAMRGGGGQQPIQQTYGAAALN</sequence>
<proteinExistence type="predicted"/>